<dbReference type="InterPro" id="IPR045087">
    <property type="entry name" value="Cu-oxidase_fam"/>
</dbReference>
<feature type="region of interest" description="Disordered" evidence="2">
    <location>
        <begin position="22"/>
        <end position="70"/>
    </location>
</feature>
<gene>
    <name evidence="6" type="ORF">EBN88_26180</name>
</gene>
<dbReference type="GO" id="GO:0005507">
    <property type="term" value="F:copper ion binding"/>
    <property type="evidence" value="ECO:0007669"/>
    <property type="project" value="InterPro"/>
</dbReference>
<dbReference type="InterPro" id="IPR011706">
    <property type="entry name" value="Cu-oxidase_C"/>
</dbReference>
<evidence type="ECO:0000256" key="2">
    <source>
        <dbReference type="SAM" id="MobiDB-lite"/>
    </source>
</evidence>
<evidence type="ECO:0000259" key="5">
    <source>
        <dbReference type="Pfam" id="PF07732"/>
    </source>
</evidence>
<evidence type="ECO:0000256" key="3">
    <source>
        <dbReference type="SAM" id="Phobius"/>
    </source>
</evidence>
<keyword evidence="3" id="KW-1133">Transmembrane helix</keyword>
<dbReference type="InterPro" id="IPR008972">
    <property type="entry name" value="Cupredoxin"/>
</dbReference>
<sequence length="707" mass="77128">MAARCGDCVRSVIIAPGVGAPPSLGVLGNQTDQRGSSSHGHVTGSAGGRRAGRPSTPLRPRVRRPDVRRHAGVLRAGRLRRAVPVRRLRRAELAPLRGDRHRCGAVLHAALRRAAALARQGPAVAVPRHARPAGGEPGAERGGRGPAGVAAHPAGRRHAHGRRRDLPAGAPGRRTARATRSGGRLVSGISRRSLLWGAGAGALAIGGGGLLAFRFTGTDSTGTLLRSGIDLPPPFRRPLTQPPVLAPVESTGDTDVYEITQREATAEFFEGVQTPIWGYDGIFPGPTIVSPRGRTTVVRHRNELPVPSVVHLHGGRVAPEHDGYPTDLILPADGSLDDHHGTGHGGHAGDVTHGSRSYEYPIDQRAATLWYHDHRMDFTAPAVWRGLAGLHLVTDEEERALPLPDGDRDLALVIMDRAFDEDGALRYPSRDPELLETPGVTAPYEAGVLGDVILVNGTPWPYQEVDAVRYRLRLLNGCNARRLRLRLDPAPDGVDEPLVQIASDGGLLERPRAHPHIDLASAERQEVVVDFSRYGPGQTVRLVNDFGSGTTADVMEFRVVREARDESEVPERLSEIERLDPADAVRERDMVFQSNAVDGQHGWTINGDPFSVDRVHAAPNHGDIEIWNLYTDFHHPIHLHLVHFQVLKRGSREPGRFDGGWKDTLDLGPAEQARIITRFDGYRGKYVFHCHNLEHEDMMMMGNFEVR</sequence>
<keyword evidence="3" id="KW-0812">Transmembrane</keyword>
<comment type="caution">
    <text evidence="6">The sequence shown here is derived from an EMBL/GenBank/DDBJ whole genome shotgun (WGS) entry which is preliminary data.</text>
</comment>
<comment type="similarity">
    <text evidence="1">Belongs to the multicopper oxidase family.</text>
</comment>
<dbReference type="Proteomes" id="UP000278673">
    <property type="component" value="Unassembled WGS sequence"/>
</dbReference>
<reference evidence="6 7" key="1">
    <citation type="submission" date="2018-10" db="EMBL/GenBank/DDBJ databases">
        <title>Isolation, diversity and antifungal activity of actinobacteria from wheat.</title>
        <authorList>
            <person name="Han C."/>
        </authorList>
    </citation>
    <scope>NUCLEOTIDE SEQUENCE [LARGE SCALE GENOMIC DNA]</scope>
    <source>
        <strain evidence="6 7">NEAU-YY642</strain>
    </source>
</reference>
<evidence type="ECO:0000259" key="4">
    <source>
        <dbReference type="Pfam" id="PF07731"/>
    </source>
</evidence>
<evidence type="ECO:0000313" key="7">
    <source>
        <dbReference type="Proteomes" id="UP000278673"/>
    </source>
</evidence>
<dbReference type="InterPro" id="IPR011707">
    <property type="entry name" value="Cu-oxidase-like_N"/>
</dbReference>
<feature type="compositionally biased region" description="Low complexity" evidence="2">
    <location>
        <begin position="167"/>
        <end position="184"/>
    </location>
</feature>
<dbReference type="AlphaFoldDB" id="A0A3M2L324"/>
<dbReference type="SUPFAM" id="SSF49503">
    <property type="entry name" value="Cupredoxins"/>
    <property type="match status" value="3"/>
</dbReference>
<dbReference type="Pfam" id="PF07731">
    <property type="entry name" value="Cu-oxidase_2"/>
    <property type="match status" value="1"/>
</dbReference>
<dbReference type="PANTHER" id="PTHR48267:SF1">
    <property type="entry name" value="BILIRUBIN OXIDASE"/>
    <property type="match status" value="1"/>
</dbReference>
<protein>
    <submittedName>
        <fullName evidence="6">Multicopper oxidase family protein</fullName>
    </submittedName>
</protein>
<dbReference type="EMBL" id="RFFJ01000226">
    <property type="protein sequence ID" value="RMI31090.1"/>
    <property type="molecule type" value="Genomic_DNA"/>
</dbReference>
<organism evidence="6 7">
    <name type="scientific">Streptomyces triticirhizae</name>
    <dbReference type="NCBI Taxonomy" id="2483353"/>
    <lineage>
        <taxon>Bacteria</taxon>
        <taxon>Bacillati</taxon>
        <taxon>Actinomycetota</taxon>
        <taxon>Actinomycetes</taxon>
        <taxon>Kitasatosporales</taxon>
        <taxon>Streptomycetaceae</taxon>
        <taxon>Streptomyces</taxon>
    </lineage>
</organism>
<name>A0A3M2L324_9ACTN</name>
<feature type="compositionally biased region" description="Polar residues" evidence="2">
    <location>
        <begin position="28"/>
        <end position="40"/>
    </location>
</feature>
<dbReference type="Gene3D" id="2.60.40.420">
    <property type="entry name" value="Cupredoxins - blue copper proteins"/>
    <property type="match status" value="3"/>
</dbReference>
<evidence type="ECO:0000256" key="1">
    <source>
        <dbReference type="ARBA" id="ARBA00010609"/>
    </source>
</evidence>
<feature type="domain" description="Plastocyanin-like" evidence="4">
    <location>
        <begin position="596"/>
        <end position="707"/>
    </location>
</feature>
<dbReference type="GO" id="GO:0016491">
    <property type="term" value="F:oxidoreductase activity"/>
    <property type="evidence" value="ECO:0007669"/>
    <property type="project" value="InterPro"/>
</dbReference>
<dbReference type="Pfam" id="PF07732">
    <property type="entry name" value="Cu-oxidase_3"/>
    <property type="match status" value="2"/>
</dbReference>
<proteinExistence type="inferred from homology"/>
<keyword evidence="7" id="KW-1185">Reference proteome</keyword>
<feature type="compositionally biased region" description="Basic residues" evidence="2">
    <location>
        <begin position="154"/>
        <end position="163"/>
    </location>
</feature>
<feature type="region of interest" description="Disordered" evidence="2">
    <location>
        <begin position="122"/>
        <end position="184"/>
    </location>
</feature>
<keyword evidence="3" id="KW-0472">Membrane</keyword>
<dbReference type="PANTHER" id="PTHR48267">
    <property type="entry name" value="CUPREDOXIN SUPERFAMILY PROTEIN"/>
    <property type="match status" value="1"/>
</dbReference>
<feature type="domain" description="Plastocyanin-like" evidence="5">
    <location>
        <begin position="353"/>
        <end position="397"/>
    </location>
</feature>
<feature type="transmembrane region" description="Helical" evidence="3">
    <location>
        <begin position="194"/>
        <end position="213"/>
    </location>
</feature>
<feature type="domain" description="Plastocyanin-like" evidence="5">
    <location>
        <begin position="264"/>
        <end position="325"/>
    </location>
</feature>
<evidence type="ECO:0000313" key="6">
    <source>
        <dbReference type="EMBL" id="RMI31090.1"/>
    </source>
</evidence>
<accession>A0A3M2L324</accession>